<evidence type="ECO:0000313" key="1">
    <source>
        <dbReference type="EMBL" id="MCM4078894.1"/>
    </source>
</evidence>
<dbReference type="InterPro" id="IPR029058">
    <property type="entry name" value="AB_hydrolase_fold"/>
</dbReference>
<dbReference type="Gene3D" id="3.40.50.1820">
    <property type="entry name" value="alpha/beta hydrolase"/>
    <property type="match status" value="1"/>
</dbReference>
<sequence length="120" mass="13320">MTAVIGMYGYDGRTDSQLPSSSPHAHLHDGAPPLLLLHGERDSVVPVQWTRGFARAWADVSEQPVVYTELRGAQHSFDYFDSLRGRVAVDQIEAFAAWVRSRPALSRRRNSPCGKRPSSS</sequence>
<evidence type="ECO:0000313" key="2">
    <source>
        <dbReference type="Proteomes" id="UP001523216"/>
    </source>
</evidence>
<gene>
    <name evidence="1" type="ORF">LXN57_15080</name>
</gene>
<dbReference type="RefSeq" id="WP_251798786.1">
    <property type="nucleotide sequence ID" value="NZ_JAMQOL010000017.1"/>
</dbReference>
<accession>A0ABT0XYL6</accession>
<dbReference type="EMBL" id="JAMQOL010000017">
    <property type="protein sequence ID" value="MCM4078894.1"/>
    <property type="molecule type" value="Genomic_DNA"/>
</dbReference>
<dbReference type="Proteomes" id="UP001523216">
    <property type="component" value="Unassembled WGS sequence"/>
</dbReference>
<evidence type="ECO:0008006" key="3">
    <source>
        <dbReference type="Google" id="ProtNLM"/>
    </source>
</evidence>
<name>A0ABT0XYL6_9ACTN</name>
<proteinExistence type="predicted"/>
<organism evidence="1 2">
    <name type="scientific">Paractinoplanes hotanensis</name>
    <dbReference type="NCBI Taxonomy" id="2906497"/>
    <lineage>
        <taxon>Bacteria</taxon>
        <taxon>Bacillati</taxon>
        <taxon>Actinomycetota</taxon>
        <taxon>Actinomycetes</taxon>
        <taxon>Micromonosporales</taxon>
        <taxon>Micromonosporaceae</taxon>
        <taxon>Paractinoplanes</taxon>
    </lineage>
</organism>
<dbReference type="SUPFAM" id="SSF53474">
    <property type="entry name" value="alpha/beta-Hydrolases"/>
    <property type="match status" value="1"/>
</dbReference>
<reference evidence="1 2" key="1">
    <citation type="submission" date="2022-06" db="EMBL/GenBank/DDBJ databases">
        <title>Actinoplanes abujensis sp. nov., isolated from Nigerian arid soil.</title>
        <authorList>
            <person name="Ding P."/>
        </authorList>
    </citation>
    <scope>NUCLEOTIDE SEQUENCE [LARGE SCALE GENOMIC DNA]</scope>
    <source>
        <strain evidence="2">TRM88002</strain>
    </source>
</reference>
<comment type="caution">
    <text evidence="1">The sequence shown here is derived from an EMBL/GenBank/DDBJ whole genome shotgun (WGS) entry which is preliminary data.</text>
</comment>
<keyword evidence="2" id="KW-1185">Reference proteome</keyword>
<protein>
    <recommendedName>
        <fullName evidence="3">Peptidase S9 prolyl oligopeptidase catalytic domain-containing protein</fullName>
    </recommendedName>
</protein>